<dbReference type="AlphaFoldDB" id="A0A1H2LCI6"/>
<name>A0A1H2LCI6_9ACTN</name>
<dbReference type="OrthoDB" id="3414915at2"/>
<dbReference type="InterPro" id="IPR036188">
    <property type="entry name" value="FAD/NAD-bd_sf"/>
</dbReference>
<proteinExistence type="predicted"/>
<sequence>MTTRRSAAIIGAGLAGTSAGLGLLDAGFDVTIYSDRDRETLRDKVPPTGVGVYFGRSQEWDAEIIEDLYEVGKTTGMSVRLYGGAGEDRAPVLEYDPDYGYIAAAVDLRLRADDRLGRFLDRGGRFEVTTVDVDRLDEIAAAADLTLVATGKGGLSSLFPVDESRTHYREPQRRLLQVTLTGVDHGPDVFSYRSPAGAGHSLYNLDSENGELFVGPFLHKDAGATWSFIVFAKPSGAWASRIDDVHDAVTARRAIAGIFGEFFPEDAPVIDRLQVIESDPVSWLKGAVTPTVRQAVATTKSGHPVSAIGDTAIAVDPVAGQGAQNTVIQIAELVKAARAHDGEFSADWLAEEFEKHWERRGQAAVEVTRLFLGDPDYATHLELSFPAAAVDPNVAQALLGLLSDPNPLLGLRTREDVENFITAVAGEPYDQVLARFAPAGQFSGAAPATVTV</sequence>
<dbReference type="RefSeq" id="WP_074853377.1">
    <property type="nucleotide sequence ID" value="NZ_FNLM01000036.1"/>
</dbReference>
<protein>
    <submittedName>
        <fullName evidence="2">2-polyprenyl-6-methoxyphenol hydroxylase</fullName>
    </submittedName>
</protein>
<reference evidence="2 3" key="1">
    <citation type="submission" date="2016-10" db="EMBL/GenBank/DDBJ databases">
        <authorList>
            <person name="de Groot N.N."/>
        </authorList>
    </citation>
    <scope>NUCLEOTIDE SEQUENCE [LARGE SCALE GENOMIC DNA]</scope>
    <source>
        <strain evidence="2 3">DSM 44215</strain>
    </source>
</reference>
<organism evidence="2 3">
    <name type="scientific">Gordonia westfalica</name>
    <dbReference type="NCBI Taxonomy" id="158898"/>
    <lineage>
        <taxon>Bacteria</taxon>
        <taxon>Bacillati</taxon>
        <taxon>Actinomycetota</taxon>
        <taxon>Actinomycetes</taxon>
        <taxon>Mycobacteriales</taxon>
        <taxon>Gordoniaceae</taxon>
        <taxon>Gordonia</taxon>
    </lineage>
</organism>
<dbReference type="Gene3D" id="3.50.50.60">
    <property type="entry name" value="FAD/NAD(P)-binding domain"/>
    <property type="match status" value="3"/>
</dbReference>
<dbReference type="EMBL" id="FNLM01000036">
    <property type="protein sequence ID" value="SDU78552.1"/>
    <property type="molecule type" value="Genomic_DNA"/>
</dbReference>
<dbReference type="InterPro" id="IPR041654">
    <property type="entry name" value="StyA_sbd"/>
</dbReference>
<evidence type="ECO:0000313" key="2">
    <source>
        <dbReference type="EMBL" id="SDU78552.1"/>
    </source>
</evidence>
<dbReference type="Pfam" id="PF17885">
    <property type="entry name" value="Smoa_sbd"/>
    <property type="match status" value="1"/>
</dbReference>
<dbReference type="STRING" id="158898.SAMN04488548_13638"/>
<evidence type="ECO:0000259" key="1">
    <source>
        <dbReference type="Pfam" id="PF17885"/>
    </source>
</evidence>
<dbReference type="Proteomes" id="UP000183180">
    <property type="component" value="Unassembled WGS sequence"/>
</dbReference>
<dbReference type="SUPFAM" id="SSF51905">
    <property type="entry name" value="FAD/NAD(P)-binding domain"/>
    <property type="match status" value="1"/>
</dbReference>
<feature type="domain" description="Styrene monooxygenase StyA putative substrate binding" evidence="1">
    <location>
        <begin position="151"/>
        <end position="266"/>
    </location>
</feature>
<gene>
    <name evidence="2" type="ORF">SAMN04488548_13638</name>
</gene>
<evidence type="ECO:0000313" key="3">
    <source>
        <dbReference type="Proteomes" id="UP000183180"/>
    </source>
</evidence>
<accession>A0A1H2LCI6</accession>